<dbReference type="PANTHER" id="PTHR33608:SF6">
    <property type="entry name" value="BLL2464 PROTEIN"/>
    <property type="match status" value="1"/>
</dbReference>
<proteinExistence type="predicted"/>
<dbReference type="AlphaFoldDB" id="A0A7X9IKD9"/>
<accession>A0A7X9IKD9</accession>
<dbReference type="InterPro" id="IPR002881">
    <property type="entry name" value="DUF58"/>
</dbReference>
<evidence type="ECO:0000259" key="1">
    <source>
        <dbReference type="Pfam" id="PF01882"/>
    </source>
</evidence>
<sequence length="139" mass="15797">MKRKEQQLSSIRTEEIFKLGKSVRSEIARLHLSTRRSLNSDLVGQYRSAFRGQGLLLSDLREYQPGDDLKHIHWKASARSGKMYVKSFEEERELRIMLAIDISNSTNYGKDKSNFQRALEFSAAVTALAQSAQDSVGLC</sequence>
<evidence type="ECO:0000313" key="2">
    <source>
        <dbReference type="EMBL" id="NMC63029.1"/>
    </source>
</evidence>
<evidence type="ECO:0000313" key="3">
    <source>
        <dbReference type="Proteomes" id="UP000524246"/>
    </source>
</evidence>
<reference evidence="2 3" key="1">
    <citation type="journal article" date="2020" name="Biotechnol. Biofuels">
        <title>New insights from the biogas microbiome by comprehensive genome-resolved metagenomics of nearly 1600 species originating from multiple anaerobic digesters.</title>
        <authorList>
            <person name="Campanaro S."/>
            <person name="Treu L."/>
            <person name="Rodriguez-R L.M."/>
            <person name="Kovalovszki A."/>
            <person name="Ziels R.M."/>
            <person name="Maus I."/>
            <person name="Zhu X."/>
            <person name="Kougias P.G."/>
            <person name="Basile A."/>
            <person name="Luo G."/>
            <person name="Schluter A."/>
            <person name="Konstantinidis K.T."/>
            <person name="Angelidaki I."/>
        </authorList>
    </citation>
    <scope>NUCLEOTIDE SEQUENCE [LARGE SCALE GENOMIC DNA]</scope>
    <source>
        <strain evidence="2">AS27yjCOA_65</strain>
    </source>
</reference>
<protein>
    <submittedName>
        <fullName evidence="2">DUF58 domain-containing protein</fullName>
    </submittedName>
</protein>
<organism evidence="2 3">
    <name type="scientific">SAR324 cluster bacterium</name>
    <dbReference type="NCBI Taxonomy" id="2024889"/>
    <lineage>
        <taxon>Bacteria</taxon>
        <taxon>Deltaproteobacteria</taxon>
        <taxon>SAR324 cluster</taxon>
    </lineage>
</organism>
<dbReference type="Proteomes" id="UP000524246">
    <property type="component" value="Unassembled WGS sequence"/>
</dbReference>
<comment type="caution">
    <text evidence="2">The sequence shown here is derived from an EMBL/GenBank/DDBJ whole genome shotgun (WGS) entry which is preliminary data.</text>
</comment>
<dbReference type="Pfam" id="PF01882">
    <property type="entry name" value="DUF58"/>
    <property type="match status" value="1"/>
</dbReference>
<name>A0A7X9IKD9_9DELT</name>
<dbReference type="EMBL" id="JAAZON010000336">
    <property type="protein sequence ID" value="NMC63029.1"/>
    <property type="molecule type" value="Genomic_DNA"/>
</dbReference>
<feature type="domain" description="DUF58" evidence="1">
    <location>
        <begin position="59"/>
        <end position="138"/>
    </location>
</feature>
<feature type="non-terminal residue" evidence="2">
    <location>
        <position position="139"/>
    </location>
</feature>
<dbReference type="PANTHER" id="PTHR33608">
    <property type="entry name" value="BLL2464 PROTEIN"/>
    <property type="match status" value="1"/>
</dbReference>
<gene>
    <name evidence="2" type="ORF">GYA55_07655</name>
</gene>